<accession>A0ACB5RF80</accession>
<evidence type="ECO:0000313" key="1">
    <source>
        <dbReference type="EMBL" id="GKX67783.1"/>
    </source>
</evidence>
<protein>
    <submittedName>
        <fullName evidence="1">Membrane protein</fullName>
    </submittedName>
</protein>
<sequence length="483" mass="54962">MNSMNEKFQKGFTIFVNVVLKYLFVLIIAIAGEKLIGVIKYRDNSFSIMMLIVTVILGLLLVYAIKKQINKKIILIAIIILGLVIRFIWIFSINSRPVSDFGLMYEAGPKILDGDFSKFKGINYFSRFPHLTIMVLYFAGMQKIFGLGALIPIKIVNAICSTIDIFIMYKMGREVFDEKKAIFLSFLTAVYPPLIVYTAVFCTENIAITFFLGSLYIFILCVKNKVDKKWFIVSAILLSIGNLFRMVGIVMVIAYIIYIVVYIKDKISIKLRNSAYIVLAFLLPLIIVSTSLKAMNVTENNLWSGAEPGITSILKGTNVQSKGAWNRGDALFVDVYLGNKKALQQATKERIEKRFATYPLSKWVQHYVDKFASQWSVGDFSGSFWAQLKVPAQEVKIDMNKDGELYTQGFFVILLICTILGLFNKKQYIKNKIINLFYIIFCGYGLLFTIIESQARYGFIISWLFILLSMTVVIDKEKKESIG</sequence>
<dbReference type="EMBL" id="BROD01000001">
    <property type="protein sequence ID" value="GKX67783.1"/>
    <property type="molecule type" value="Genomic_DNA"/>
</dbReference>
<name>A0ACB5RF80_9CLOT</name>
<keyword evidence="2" id="KW-1185">Reference proteome</keyword>
<gene>
    <name evidence="1" type="ORF">rsdtw13_30410</name>
</gene>
<comment type="caution">
    <text evidence="1">The sequence shown here is derived from an EMBL/GenBank/DDBJ whole genome shotgun (WGS) entry which is preliminary data.</text>
</comment>
<proteinExistence type="predicted"/>
<evidence type="ECO:0000313" key="2">
    <source>
        <dbReference type="Proteomes" id="UP001058074"/>
    </source>
</evidence>
<dbReference type="Proteomes" id="UP001058074">
    <property type="component" value="Unassembled WGS sequence"/>
</dbReference>
<organism evidence="1 2">
    <name type="scientific">Inconstantimicrobium mannanitabidum</name>
    <dbReference type="NCBI Taxonomy" id="1604901"/>
    <lineage>
        <taxon>Bacteria</taxon>
        <taxon>Bacillati</taxon>
        <taxon>Bacillota</taxon>
        <taxon>Clostridia</taxon>
        <taxon>Eubacteriales</taxon>
        <taxon>Clostridiaceae</taxon>
        <taxon>Inconstantimicrobium</taxon>
    </lineage>
</organism>
<reference evidence="1" key="1">
    <citation type="journal article" date="2025" name="Int. J. Syst. Evol. Microbiol.">
        <title>Inconstantimicrobium mannanitabidum sp. nov., a novel member of the family Clostridiaceae isolated from anoxic soil under the treatment of reductive soil disinfestation.</title>
        <authorList>
            <person name="Ueki A."/>
            <person name="Tonouchi A."/>
            <person name="Honma S."/>
            <person name="Kaku N."/>
            <person name="Ueki K."/>
        </authorList>
    </citation>
    <scope>NUCLEOTIDE SEQUENCE</scope>
    <source>
        <strain evidence="1">TW13</strain>
    </source>
</reference>